<dbReference type="PANTHER" id="PTHR10803:SF3">
    <property type="entry name" value="ATPASE GET3"/>
    <property type="match status" value="1"/>
</dbReference>
<dbReference type="FunFam" id="3.40.50.300:FF:001801">
    <property type="entry name" value="Putative arsenical pump-driving ATPase"/>
    <property type="match status" value="1"/>
</dbReference>
<keyword evidence="3" id="KW-0067">ATP-binding</keyword>
<dbReference type="Gene3D" id="3.40.50.300">
    <property type="entry name" value="P-loop containing nucleotide triphosphate hydrolases"/>
    <property type="match status" value="1"/>
</dbReference>
<dbReference type="InterPro" id="IPR008978">
    <property type="entry name" value="HSP20-like_chaperone"/>
</dbReference>
<reference evidence="11 12" key="2">
    <citation type="submission" date="2020-08" db="EMBL/GenBank/DDBJ databases">
        <authorList>
            <person name="Ueki A."/>
            <person name="Tonouchi A."/>
        </authorList>
    </citation>
    <scope>NUCLEOTIDE SEQUENCE [LARGE SCALE GENOMIC DNA]</scope>
    <source>
        <strain evidence="11 12">CTTW</strain>
    </source>
</reference>
<evidence type="ECO:0000313" key="12">
    <source>
        <dbReference type="Proteomes" id="UP000515703"/>
    </source>
</evidence>
<evidence type="ECO:0000256" key="7">
    <source>
        <dbReference type="ARBA" id="ARBA00059736"/>
    </source>
</evidence>
<protein>
    <recommendedName>
        <fullName evidence="8">arsenite-transporting ATPase</fullName>
        <ecNumber evidence="8">7.3.2.7</ecNumber>
    </recommendedName>
</protein>
<accession>A0A7I8DJS5</accession>
<keyword evidence="2" id="KW-0547">Nucleotide-binding</keyword>
<dbReference type="NCBIfam" id="TIGR00345">
    <property type="entry name" value="GET3_arsA_TRC40"/>
    <property type="match status" value="1"/>
</dbReference>
<keyword evidence="4" id="KW-0059">Arsenical resistance</keyword>
<name>A0A7I8DJS5_9FIRM</name>
<evidence type="ECO:0000259" key="9">
    <source>
        <dbReference type="Pfam" id="PF02374"/>
    </source>
</evidence>
<dbReference type="Proteomes" id="UP000515703">
    <property type="component" value="Chromosome"/>
</dbReference>
<comment type="function">
    <text evidence="7">Anion-transporting ATPase. Catalyzes the extrusion of arsenite.</text>
</comment>
<dbReference type="Gene3D" id="2.60.40.790">
    <property type="match status" value="1"/>
</dbReference>
<evidence type="ECO:0000256" key="1">
    <source>
        <dbReference type="ARBA" id="ARBA00011040"/>
    </source>
</evidence>
<dbReference type="InterPro" id="IPR025723">
    <property type="entry name" value="ArsA/GET3_ATPase-like"/>
</dbReference>
<evidence type="ECO:0000256" key="3">
    <source>
        <dbReference type="ARBA" id="ARBA00022840"/>
    </source>
</evidence>
<dbReference type="Pfam" id="PF02374">
    <property type="entry name" value="ArsA_ATPase"/>
    <property type="match status" value="1"/>
</dbReference>
<dbReference type="InterPro" id="IPR016300">
    <property type="entry name" value="ATPase_ArsA/GET3"/>
</dbReference>
<dbReference type="RefSeq" id="WP_185258929.1">
    <property type="nucleotide sequence ID" value="NZ_AP023368.1"/>
</dbReference>
<feature type="domain" description="ArsA HSP20-like" evidence="10">
    <location>
        <begin position="322"/>
        <end position="384"/>
    </location>
</feature>
<evidence type="ECO:0000256" key="2">
    <source>
        <dbReference type="ARBA" id="ARBA00022741"/>
    </source>
</evidence>
<dbReference type="GO" id="GO:0016887">
    <property type="term" value="F:ATP hydrolysis activity"/>
    <property type="evidence" value="ECO:0007669"/>
    <property type="project" value="InterPro"/>
</dbReference>
<proteinExistence type="inferred from homology"/>
<dbReference type="InterPro" id="IPR040612">
    <property type="entry name" value="ArsA_HSP20-like"/>
</dbReference>
<dbReference type="EC" id="7.3.2.7" evidence="8"/>
<evidence type="ECO:0000256" key="4">
    <source>
        <dbReference type="ARBA" id="ARBA00022849"/>
    </source>
</evidence>
<evidence type="ECO:0000256" key="6">
    <source>
        <dbReference type="ARBA" id="ARBA00052296"/>
    </source>
</evidence>
<evidence type="ECO:0000259" key="10">
    <source>
        <dbReference type="Pfam" id="PF17886"/>
    </source>
</evidence>
<comment type="catalytic activity">
    <reaction evidence="6">
        <text>arsenite(in) + ATP + H2O = arsenite(out) + ADP + phosphate + H(+)</text>
        <dbReference type="Rhea" id="RHEA:11348"/>
        <dbReference type="ChEBI" id="CHEBI:15377"/>
        <dbReference type="ChEBI" id="CHEBI:15378"/>
        <dbReference type="ChEBI" id="CHEBI:29242"/>
        <dbReference type="ChEBI" id="CHEBI:30616"/>
        <dbReference type="ChEBI" id="CHEBI:43474"/>
        <dbReference type="ChEBI" id="CHEBI:456216"/>
        <dbReference type="EC" id="7.3.2.7"/>
    </reaction>
</comment>
<comment type="similarity">
    <text evidence="1">Belongs to the arsA ATPase family.</text>
</comment>
<organism evidence="11 12">
    <name type="scientific">Anaerocolumna chitinilytica</name>
    <dbReference type="NCBI Taxonomy" id="1727145"/>
    <lineage>
        <taxon>Bacteria</taxon>
        <taxon>Bacillati</taxon>
        <taxon>Bacillota</taxon>
        <taxon>Clostridia</taxon>
        <taxon>Lachnospirales</taxon>
        <taxon>Lachnospiraceae</taxon>
        <taxon>Anaerocolumna</taxon>
    </lineage>
</organism>
<dbReference type="AlphaFoldDB" id="A0A7I8DJS5"/>
<keyword evidence="12" id="KW-1185">Reference proteome</keyword>
<keyword evidence="5" id="KW-1278">Translocase</keyword>
<dbReference type="SUPFAM" id="SSF52540">
    <property type="entry name" value="P-loop containing nucleoside triphosphate hydrolases"/>
    <property type="match status" value="1"/>
</dbReference>
<gene>
    <name evidence="11" type="ORF">bsdcttw_16510</name>
</gene>
<evidence type="ECO:0000256" key="8">
    <source>
        <dbReference type="ARBA" id="ARBA00066752"/>
    </source>
</evidence>
<sequence>MRIILYTGKGGVGKTSISAATAVKLAREGKKVIIMSTDQAHSLGDSFGISLNGLSQTIAPNLDALEIDVVDENEKAWGNFRGFIKELLTSRAEGGIEAEELLVFPGLEELFALFKILEIYENNQYDVLIVDCAPTGETLSLLKFPELFGDVISKALPMKRKAAKIARPLVKTLAKIPMPEDDVFDDFERLMDKLERLQTLMLNKDIVSLRIVTTPEKVVISETKRNFTCLHLYNYNVDAIIVNKVYPEEALEGYFNKWVKLQKEGLNEIKESFREIPVFELQLHKQELKTIPILEKAGNLYGDINPIDVLAREEIYTINKENDTYKMIISLPFAVKSEMDLVQQNGEIQISLKNEKRCLTLPEYLKDKEIANAKMEQGTLIISFE</sequence>
<dbReference type="GO" id="GO:0015446">
    <property type="term" value="F:ATPase-coupled arsenite transmembrane transporter activity"/>
    <property type="evidence" value="ECO:0007669"/>
    <property type="project" value="UniProtKB-EC"/>
</dbReference>
<evidence type="ECO:0000256" key="5">
    <source>
        <dbReference type="ARBA" id="ARBA00022967"/>
    </source>
</evidence>
<dbReference type="PANTHER" id="PTHR10803">
    <property type="entry name" value="ARSENICAL PUMP-DRIVING ATPASE ARSENITE-TRANSLOCATING ATPASE"/>
    <property type="match status" value="1"/>
</dbReference>
<reference evidence="11 12" key="1">
    <citation type="submission" date="2020-08" db="EMBL/GenBank/DDBJ databases">
        <title>Draft genome sequencing of an Anaerocolumna strain isolated from anoxic soil subjected to BSD treatment.</title>
        <authorList>
            <person name="Uek A."/>
            <person name="Tonouchi A."/>
        </authorList>
    </citation>
    <scope>NUCLEOTIDE SEQUENCE [LARGE SCALE GENOMIC DNA]</scope>
    <source>
        <strain evidence="11 12">CTTW</strain>
    </source>
</reference>
<feature type="domain" description="ArsA/GET3 Anion-transporting ATPase-like" evidence="9">
    <location>
        <begin position="1"/>
        <end position="297"/>
    </location>
</feature>
<dbReference type="EMBL" id="AP023368">
    <property type="protein sequence ID" value="BCJ98610.1"/>
    <property type="molecule type" value="Genomic_DNA"/>
</dbReference>
<dbReference type="GO" id="GO:0005524">
    <property type="term" value="F:ATP binding"/>
    <property type="evidence" value="ECO:0007669"/>
    <property type="project" value="UniProtKB-KW"/>
</dbReference>
<dbReference type="CDD" id="cd02035">
    <property type="entry name" value="ArsA"/>
    <property type="match status" value="1"/>
</dbReference>
<dbReference type="InterPro" id="IPR027417">
    <property type="entry name" value="P-loop_NTPase"/>
</dbReference>
<dbReference type="Pfam" id="PF17886">
    <property type="entry name" value="ArsA_HSP20"/>
    <property type="match status" value="1"/>
</dbReference>
<dbReference type="KEGG" id="acht:bsdcttw_16510"/>
<evidence type="ECO:0000313" key="11">
    <source>
        <dbReference type="EMBL" id="BCJ98610.1"/>
    </source>
</evidence>